<evidence type="ECO:0000256" key="1">
    <source>
        <dbReference type="SAM" id="Coils"/>
    </source>
</evidence>
<reference evidence="3" key="1">
    <citation type="submission" date="2021-02" db="EMBL/GenBank/DDBJ databases">
        <authorList>
            <person name="Palmer J.M."/>
        </authorList>
    </citation>
    <scope>NUCLEOTIDE SEQUENCE</scope>
    <source>
        <strain evidence="3">SCRP23</strain>
    </source>
</reference>
<keyword evidence="4" id="KW-1185">Reference proteome</keyword>
<dbReference type="Proteomes" id="UP000693981">
    <property type="component" value="Unassembled WGS sequence"/>
</dbReference>
<dbReference type="OrthoDB" id="117324at2759"/>
<feature type="compositionally biased region" description="Polar residues" evidence="2">
    <location>
        <begin position="61"/>
        <end position="87"/>
    </location>
</feature>
<keyword evidence="1" id="KW-0175">Coiled coil</keyword>
<evidence type="ECO:0000313" key="3">
    <source>
        <dbReference type="EMBL" id="KAG7382267.1"/>
    </source>
</evidence>
<dbReference type="EMBL" id="JAGDFL010000728">
    <property type="protein sequence ID" value="KAG7382267.1"/>
    <property type="molecule type" value="Genomic_DNA"/>
</dbReference>
<sequence length="470" mass="53426">MNDEKDTFDTELTLLSQYDANCLENDPPLDAVQFLPSLDDDGVLQLTAEEFFGDQPLAPTEATNSDSQTTANKESDHASISSEDLAPLTTQPAKFKLKKGRVSRKKQIEDLRETTKELMAELETLTKIGPRPRSFWEDIAARQLERRQQSEQENLKLREMLHIQAQEAKNLKRLLKRRTKIKMMEEMLGVKRQKVLQYSVPKDNPQVFAAMLQDIDELYVGTDALFATKGLYDLPCPGRRRYANRDISLGTFLELTQRNVVPFGLRETEKALWKTLSQVGFQNLKSVGDIAKKVHFHAFHVEELNNTTKMSFFAETTWQDRHLKGADFRSVARKYVESDRVVFICKTLVEPRLLDKRKNAGFQTRTTLRIVVREDSDGLAQNEGVSIIDSHFSATRYDEGLADDITIRTPTNRDIGIAAWDEAISRIAHRVENMAIDDCCSDKGSSAIAFAPNNTDRSLLDLHNAEKMLA</sequence>
<comment type="caution">
    <text evidence="3">The sequence shown here is derived from an EMBL/GenBank/DDBJ whole genome shotgun (WGS) entry which is preliminary data.</text>
</comment>
<dbReference type="PANTHER" id="PTHR35796:SF3">
    <property type="entry name" value="BHLH DOMAIN-CONTAINING PROTEIN"/>
    <property type="match status" value="1"/>
</dbReference>
<feature type="region of interest" description="Disordered" evidence="2">
    <location>
        <begin position="52"/>
        <end position="87"/>
    </location>
</feature>
<protein>
    <recommendedName>
        <fullName evidence="5">M96 mating-specific protein family</fullName>
    </recommendedName>
</protein>
<proteinExistence type="predicted"/>
<evidence type="ECO:0000256" key="2">
    <source>
        <dbReference type="SAM" id="MobiDB-lite"/>
    </source>
</evidence>
<evidence type="ECO:0008006" key="5">
    <source>
        <dbReference type="Google" id="ProtNLM"/>
    </source>
</evidence>
<dbReference type="AlphaFoldDB" id="A0A8T1VLW3"/>
<evidence type="ECO:0000313" key="4">
    <source>
        <dbReference type="Proteomes" id="UP000693981"/>
    </source>
</evidence>
<accession>A0A8T1VLW3</accession>
<name>A0A8T1VLW3_9STRA</name>
<gene>
    <name evidence="3" type="ORF">PHYBOEH_010553</name>
</gene>
<dbReference type="PANTHER" id="PTHR35796">
    <property type="entry name" value="HYPOTHETICAL CYTOSOLIC PROTEIN"/>
    <property type="match status" value="1"/>
</dbReference>
<organism evidence="3 4">
    <name type="scientific">Phytophthora boehmeriae</name>
    <dbReference type="NCBI Taxonomy" id="109152"/>
    <lineage>
        <taxon>Eukaryota</taxon>
        <taxon>Sar</taxon>
        <taxon>Stramenopiles</taxon>
        <taxon>Oomycota</taxon>
        <taxon>Peronosporomycetes</taxon>
        <taxon>Peronosporales</taxon>
        <taxon>Peronosporaceae</taxon>
        <taxon>Phytophthora</taxon>
    </lineage>
</organism>
<feature type="coiled-coil region" evidence="1">
    <location>
        <begin position="105"/>
        <end position="160"/>
    </location>
</feature>